<organism evidence="13 14">
    <name type="scientific">Candidatus Neomicrothrix parvicella RN1</name>
    <dbReference type="NCBI Taxonomy" id="1229780"/>
    <lineage>
        <taxon>Bacteria</taxon>
        <taxon>Bacillati</taxon>
        <taxon>Actinomycetota</taxon>
        <taxon>Acidimicrobiia</taxon>
        <taxon>Acidimicrobiales</taxon>
        <taxon>Microthrixaceae</taxon>
        <taxon>Candidatus Neomicrothrix</taxon>
    </lineage>
</organism>
<gene>
    <name evidence="11" type="primary">hisI</name>
    <name evidence="13" type="ORF">BN381_80374</name>
</gene>
<dbReference type="PANTHER" id="PTHR42945:SF1">
    <property type="entry name" value="HISTIDINE BIOSYNTHESIS BIFUNCTIONAL PROTEIN HIS7"/>
    <property type="match status" value="1"/>
</dbReference>
<dbReference type="UniPathway" id="UPA00031">
    <property type="reaction ID" value="UER00008"/>
</dbReference>
<comment type="pathway">
    <text evidence="3 11">Amino-acid biosynthesis; L-histidine biosynthesis; L-histidine from 5-phospho-alpha-D-ribose 1-diphosphate: step 3/9.</text>
</comment>
<evidence type="ECO:0000256" key="7">
    <source>
        <dbReference type="ARBA" id="ARBA00022490"/>
    </source>
</evidence>
<comment type="subunit">
    <text evidence="11">Homodimer.</text>
</comment>
<keyword evidence="11" id="KW-0479">Metal-binding</keyword>
<comment type="catalytic activity">
    <reaction evidence="1 11">
        <text>1-(5-phospho-beta-D-ribosyl)-5'-AMP + H2O = 1-(5-phospho-beta-D-ribosyl)-5-[(5-phospho-beta-D-ribosylamino)methylideneamino]imidazole-4-carboxamide</text>
        <dbReference type="Rhea" id="RHEA:20049"/>
        <dbReference type="ChEBI" id="CHEBI:15377"/>
        <dbReference type="ChEBI" id="CHEBI:58435"/>
        <dbReference type="ChEBI" id="CHEBI:59457"/>
        <dbReference type="EC" id="3.5.4.19"/>
    </reaction>
</comment>
<comment type="function">
    <text evidence="11">Catalyzes the hydrolysis of the adenine ring of phosphoribosyl-AMP.</text>
</comment>
<evidence type="ECO:0000256" key="3">
    <source>
        <dbReference type="ARBA" id="ARBA00005169"/>
    </source>
</evidence>
<dbReference type="EMBL" id="CANL01000078">
    <property type="protein sequence ID" value="CCM65844.1"/>
    <property type="molecule type" value="Genomic_DNA"/>
</dbReference>
<dbReference type="STRING" id="1229780.BN381_80374"/>
<reference evidence="13 14" key="1">
    <citation type="journal article" date="2013" name="ISME J.">
        <title>Metabolic model for the filamentous 'Candidatus Microthrix parvicella' based on genomic and metagenomic analyses.</title>
        <authorList>
            <person name="Jon McIlroy S."/>
            <person name="Kristiansen R."/>
            <person name="Albertsen M."/>
            <person name="Michael Karst S."/>
            <person name="Rossetti S."/>
            <person name="Lund Nielsen J."/>
            <person name="Tandoi V."/>
            <person name="James Seviour R."/>
            <person name="Nielsen P.H."/>
        </authorList>
    </citation>
    <scope>NUCLEOTIDE SEQUENCE [LARGE SCALE GENOMIC DNA]</scope>
    <source>
        <strain evidence="13 14">RN1</strain>
    </source>
</reference>
<keyword evidence="8 11" id="KW-0028">Amino-acid biosynthesis</keyword>
<dbReference type="OrthoDB" id="9795769at2"/>
<dbReference type="PANTHER" id="PTHR42945">
    <property type="entry name" value="HISTIDINE BIOSYNTHESIS BIFUNCTIONAL PROTEIN"/>
    <property type="match status" value="1"/>
</dbReference>
<dbReference type="Pfam" id="PF01502">
    <property type="entry name" value="PRA-CH"/>
    <property type="match status" value="1"/>
</dbReference>
<feature type="binding site" evidence="11">
    <location>
        <position position="92"/>
    </location>
    <ligand>
        <name>Zn(2+)</name>
        <dbReference type="ChEBI" id="CHEBI:29105"/>
        <note>ligand shared between dimeric partners</note>
    </ligand>
</feature>
<dbReference type="GO" id="GO:0004635">
    <property type="term" value="F:phosphoribosyl-AMP cyclohydrolase activity"/>
    <property type="evidence" value="ECO:0007669"/>
    <property type="project" value="UniProtKB-UniRule"/>
</dbReference>
<dbReference type="InterPro" id="IPR002496">
    <property type="entry name" value="PRib_AMP_CycHydrolase_dom"/>
</dbReference>
<keyword evidence="7 11" id="KW-0963">Cytoplasm</keyword>
<comment type="similarity">
    <text evidence="6">In the N-terminal section; belongs to the PRA-CH family.</text>
</comment>
<evidence type="ECO:0000256" key="1">
    <source>
        <dbReference type="ARBA" id="ARBA00000024"/>
    </source>
</evidence>
<keyword evidence="10 11" id="KW-0368">Histidine biosynthesis</keyword>
<comment type="caution">
    <text evidence="13">The sequence shown here is derived from an EMBL/GenBank/DDBJ whole genome shotgun (WGS) entry which is preliminary data.</text>
</comment>
<dbReference type="HAMAP" id="MF_01021">
    <property type="entry name" value="HisI"/>
    <property type="match status" value="1"/>
</dbReference>
<dbReference type="GO" id="GO:0005737">
    <property type="term" value="C:cytoplasm"/>
    <property type="evidence" value="ECO:0007669"/>
    <property type="project" value="UniProtKB-SubCell"/>
</dbReference>
<feature type="binding site" evidence="11">
    <location>
        <position position="99"/>
    </location>
    <ligand>
        <name>Zn(2+)</name>
        <dbReference type="ChEBI" id="CHEBI:29105"/>
        <note>ligand shared between dimeric partners</note>
    </ligand>
</feature>
<comment type="similarity">
    <text evidence="11">Belongs to the PRA-CH family.</text>
</comment>
<dbReference type="InterPro" id="IPR038019">
    <property type="entry name" value="PRib_AMP_CycHydrolase_sf"/>
</dbReference>
<comment type="cofactor">
    <cofactor evidence="11">
        <name>Mg(2+)</name>
        <dbReference type="ChEBI" id="CHEBI:18420"/>
    </cofactor>
    <text evidence="11">Binds 1 Mg(2+) ion per subunit.</text>
</comment>
<dbReference type="GO" id="GO:0004636">
    <property type="term" value="F:phosphoribosyl-ATP diphosphatase activity"/>
    <property type="evidence" value="ECO:0007669"/>
    <property type="project" value="UniProtKB-EC"/>
</dbReference>
<keyword evidence="9 11" id="KW-0378">Hydrolase</keyword>
<dbReference type="InterPro" id="IPR026660">
    <property type="entry name" value="PRA-CH"/>
</dbReference>
<dbReference type="RefSeq" id="WP_012230957.1">
    <property type="nucleotide sequence ID" value="NZ_HG422565.1"/>
</dbReference>
<feature type="binding site" evidence="11">
    <location>
        <position position="77"/>
    </location>
    <ligand>
        <name>Mg(2+)</name>
        <dbReference type="ChEBI" id="CHEBI:18420"/>
    </ligand>
</feature>
<protein>
    <recommendedName>
        <fullName evidence="11">Phosphoribosyl-AMP cyclohydrolase</fullName>
        <shortName evidence="11">PRA-CH</shortName>
        <ecNumber evidence="11">3.5.4.19</ecNumber>
    </recommendedName>
</protein>
<keyword evidence="11" id="KW-0862">Zinc</keyword>
<dbReference type="SUPFAM" id="SSF141734">
    <property type="entry name" value="HisI-like"/>
    <property type="match status" value="1"/>
</dbReference>
<evidence type="ECO:0000256" key="5">
    <source>
        <dbReference type="ARBA" id="ARBA00007731"/>
    </source>
</evidence>
<dbReference type="Proteomes" id="UP000018291">
    <property type="component" value="Unassembled WGS sequence"/>
</dbReference>
<comment type="cofactor">
    <cofactor evidence="11">
        <name>Zn(2+)</name>
        <dbReference type="ChEBI" id="CHEBI:29105"/>
    </cofactor>
    <text evidence="11">Binds 1 zinc ion per subunit.</text>
</comment>
<dbReference type="GO" id="GO:0000105">
    <property type="term" value="P:L-histidine biosynthetic process"/>
    <property type="evidence" value="ECO:0007669"/>
    <property type="project" value="UniProtKB-UniRule"/>
</dbReference>
<keyword evidence="14" id="KW-1185">Reference proteome</keyword>
<accession>R4Z4M4</accession>
<evidence type="ECO:0000256" key="9">
    <source>
        <dbReference type="ARBA" id="ARBA00022801"/>
    </source>
</evidence>
<dbReference type="AlphaFoldDB" id="R4Z4M4"/>
<evidence type="ECO:0000259" key="12">
    <source>
        <dbReference type="Pfam" id="PF01502"/>
    </source>
</evidence>
<proteinExistence type="inferred from homology"/>
<evidence type="ECO:0000256" key="11">
    <source>
        <dbReference type="HAMAP-Rule" id="MF_01021"/>
    </source>
</evidence>
<keyword evidence="11" id="KW-0460">Magnesium</keyword>
<dbReference type="EC" id="3.5.4.19" evidence="11"/>
<feature type="binding site" evidence="11">
    <location>
        <position position="75"/>
    </location>
    <ligand>
        <name>Mg(2+)</name>
        <dbReference type="ChEBI" id="CHEBI:18420"/>
    </ligand>
</feature>
<comment type="pathway">
    <text evidence="4">Amino-acid biosynthesis; L-histidine biosynthesis; L-histidine from 5-phospho-alpha-D-ribose 1-diphosphate: step 2/9.</text>
</comment>
<dbReference type="eggNOG" id="COG0139">
    <property type="taxonomic scope" value="Bacteria"/>
</dbReference>
<comment type="catalytic activity">
    <reaction evidence="2">
        <text>1-(5-phospho-beta-D-ribosyl)-ATP + H2O = 1-(5-phospho-beta-D-ribosyl)-5'-AMP + diphosphate + H(+)</text>
        <dbReference type="Rhea" id="RHEA:22828"/>
        <dbReference type="ChEBI" id="CHEBI:15377"/>
        <dbReference type="ChEBI" id="CHEBI:15378"/>
        <dbReference type="ChEBI" id="CHEBI:33019"/>
        <dbReference type="ChEBI" id="CHEBI:59457"/>
        <dbReference type="ChEBI" id="CHEBI:73183"/>
        <dbReference type="EC" id="3.6.1.31"/>
    </reaction>
</comment>
<feature type="domain" description="Phosphoribosyl-AMP cyclohydrolase" evidence="12">
    <location>
        <begin position="28"/>
        <end position="101"/>
    </location>
</feature>
<sequence>MNIDQLQFDGQGLICAVVVDDECGDVLMVAWMNRDTLTETLETGRMVYWSRSRQERWRKGDTSGDVQHVRSAALDCDGDALLFRVEQVGVACHTGERSCFHRPLAFEPVD</sequence>
<dbReference type="GO" id="GO:0000287">
    <property type="term" value="F:magnesium ion binding"/>
    <property type="evidence" value="ECO:0007669"/>
    <property type="project" value="UniProtKB-UniRule"/>
</dbReference>
<name>R4Z4M4_9ACTN</name>
<evidence type="ECO:0000256" key="6">
    <source>
        <dbReference type="ARBA" id="ARBA00008299"/>
    </source>
</evidence>
<feature type="binding site" evidence="11">
    <location>
        <position position="76"/>
    </location>
    <ligand>
        <name>Zn(2+)</name>
        <dbReference type="ChEBI" id="CHEBI:29105"/>
        <note>ligand shared between dimeric partners</note>
    </ligand>
</feature>
<evidence type="ECO:0000313" key="14">
    <source>
        <dbReference type="Proteomes" id="UP000018291"/>
    </source>
</evidence>
<evidence type="ECO:0000313" key="13">
    <source>
        <dbReference type="EMBL" id="CCM65844.1"/>
    </source>
</evidence>
<evidence type="ECO:0000256" key="10">
    <source>
        <dbReference type="ARBA" id="ARBA00023102"/>
    </source>
</evidence>
<dbReference type="Gene3D" id="3.10.20.810">
    <property type="entry name" value="Phosphoribosyl-AMP cyclohydrolase"/>
    <property type="match status" value="1"/>
</dbReference>
<dbReference type="NCBIfam" id="NF000768">
    <property type="entry name" value="PRK00051.1"/>
    <property type="match status" value="1"/>
</dbReference>
<feature type="binding site" evidence="11">
    <location>
        <position position="79"/>
    </location>
    <ligand>
        <name>Mg(2+)</name>
        <dbReference type="ChEBI" id="CHEBI:18420"/>
    </ligand>
</feature>
<dbReference type="HOGENOM" id="CLU_048577_5_0_11"/>
<dbReference type="FunFam" id="3.10.20.810:FF:000001">
    <property type="entry name" value="Histidine biosynthesis bifunctional protein HisIE"/>
    <property type="match status" value="1"/>
</dbReference>
<evidence type="ECO:0000256" key="4">
    <source>
        <dbReference type="ARBA" id="ARBA00005204"/>
    </source>
</evidence>
<evidence type="ECO:0000256" key="2">
    <source>
        <dbReference type="ARBA" id="ARBA00001460"/>
    </source>
</evidence>
<comment type="subcellular location">
    <subcellularLocation>
        <location evidence="11">Cytoplasm</location>
    </subcellularLocation>
</comment>
<evidence type="ECO:0000256" key="8">
    <source>
        <dbReference type="ARBA" id="ARBA00022605"/>
    </source>
</evidence>
<comment type="similarity">
    <text evidence="5">In the C-terminal section; belongs to the PRA-PH family.</text>
</comment>
<dbReference type="GO" id="GO:0008270">
    <property type="term" value="F:zinc ion binding"/>
    <property type="evidence" value="ECO:0007669"/>
    <property type="project" value="UniProtKB-UniRule"/>
</dbReference>